<dbReference type="Gene3D" id="2.40.170.20">
    <property type="entry name" value="TonB-dependent receptor, beta-barrel domain"/>
    <property type="match status" value="1"/>
</dbReference>
<sequence>MLINLKLVKALVFATVFGTVGTIDASVIPASAGAMIAQQNGKVTGVVTDDMGPVAGASISIKGTSYGTISDMDGKFTLDGLKRGSVLVVSFVGLTTQEIVWNGQNTLNVKLASDTQDLDEVVVVAYGTAKKSSFTGSASVVKSDKLEKISATSFTEALQGMSAGVNVSNNEGNPGGETRIQIRGISSMSGQTTPLYIVDGMPYDGSISTLAPSDIESMTVLKDAAAASLYGSRAANGVVVITTKKGKIGKPVINFRGAWGTSDNAVKNPTKANPYEQLTNTWRAIYNDKYYVEGMDKQAAGDYASQTVLGHMVNPRVNSKGETVYVTPFKWTGDASNYVLHDGNGNGYANPDLEMVWDESDYDWYGSVFSRKLRQDYGIDLSGATADGKTNYYTSMSYLNDKGFANNQYYKRYSFRASVTTELTKWLSMGGSLAYSQYRQNVSGANRALVFSNTLNSPYLRNEDNTDWYYSQKTGKRIYDFGENSANFFGAHVLQNGGDYWNNPNDEDFDNYAGNMITAHYFADFKLPFDIKFKTAINLDDITKNRYLYSSAIHGDGQLKPYGVTVKTSGGSATHASWKTQSVTWNNILTWDKSFKDHNFNVMLGQEFYSTDRHYEYGYGEGIMQMGMYELNSTTKNWAIDSKRDCYSLLSFFGKVDYNWMNKYYLSASIRRDGSSRFSKDSRWGNFFSVGASWRISKEKFMEDIKWIDNLSLRGSYGTSGNDKLIPRNTGNGSSTLDDEIFYGYQGYYTSANLYDLAGYKPKTVPTPKLKWERNEQYNIALDFAFLNRLNGTVELYTRNSKDLLYYKALPLSAQVGDAEGYNTNLGNIRNRGVEITLGATAIQQKNFRWNIDFNMSTVKNEVTYLPDGAYIYENRGAGYKLEEGHSIFEFYMVKNAGVDPQTGNMLFWVRDGENGWKKTDNYSDVSSKDYQYCGSAIPKAFGSITNTFKLKDFDFSFMWYASFGARMWDYVYLERTTVRDGVGVIQDLVDGKVWMQPGDNAEFPRWSASNYSATRKNSDFYLFDNDYIRLRNVTLGYTLPRSLTSKAGLSNVRVYLTGDNLLTFGPAAKRHTEPETGVLGNNYNGNTDTDNGIQGSRRVYMCGIQVSF</sequence>
<evidence type="ECO:0000313" key="11">
    <source>
        <dbReference type="EMBL" id="MDB9137130.1"/>
    </source>
</evidence>
<evidence type="ECO:0000256" key="8">
    <source>
        <dbReference type="PROSITE-ProRule" id="PRU01360"/>
    </source>
</evidence>
<dbReference type="NCBIfam" id="TIGR04057">
    <property type="entry name" value="SusC_RagA_signa"/>
    <property type="match status" value="1"/>
</dbReference>
<dbReference type="AlphaFoldDB" id="A0AAW6F149"/>
<dbReference type="PROSITE" id="PS52016">
    <property type="entry name" value="TONB_DEPENDENT_REC_3"/>
    <property type="match status" value="1"/>
</dbReference>
<keyword evidence="2 8" id="KW-0813">Transport</keyword>
<dbReference type="InterPro" id="IPR023996">
    <property type="entry name" value="TonB-dep_OMP_SusC/RagA"/>
</dbReference>
<dbReference type="RefSeq" id="WP_272059976.1">
    <property type="nucleotide sequence ID" value="NZ_JAQMPX010000005.1"/>
</dbReference>
<dbReference type="GO" id="GO:0015344">
    <property type="term" value="F:siderophore uptake transmembrane transporter activity"/>
    <property type="evidence" value="ECO:0007669"/>
    <property type="project" value="TreeGrafter"/>
</dbReference>
<dbReference type="InterPro" id="IPR036942">
    <property type="entry name" value="Beta-barrel_TonB_sf"/>
</dbReference>
<dbReference type="SUPFAM" id="SSF56935">
    <property type="entry name" value="Porins"/>
    <property type="match status" value="1"/>
</dbReference>
<organism evidence="11 12">
    <name type="scientific">Parabacteroides distasonis</name>
    <dbReference type="NCBI Taxonomy" id="823"/>
    <lineage>
        <taxon>Bacteria</taxon>
        <taxon>Pseudomonadati</taxon>
        <taxon>Bacteroidota</taxon>
        <taxon>Bacteroidia</taxon>
        <taxon>Bacteroidales</taxon>
        <taxon>Tannerellaceae</taxon>
        <taxon>Parabacteroides</taxon>
    </lineage>
</organism>
<proteinExistence type="inferred from homology"/>
<keyword evidence="6 8" id="KW-0472">Membrane</keyword>
<dbReference type="FunFam" id="2.170.130.10:FF:000008">
    <property type="entry name" value="SusC/RagA family TonB-linked outer membrane protein"/>
    <property type="match status" value="1"/>
</dbReference>
<dbReference type="PANTHER" id="PTHR30069">
    <property type="entry name" value="TONB-DEPENDENT OUTER MEMBRANE RECEPTOR"/>
    <property type="match status" value="1"/>
</dbReference>
<dbReference type="InterPro" id="IPR023997">
    <property type="entry name" value="TonB-dep_OMP_SusC/RagA_CS"/>
</dbReference>
<dbReference type="Proteomes" id="UP001211522">
    <property type="component" value="Unassembled WGS sequence"/>
</dbReference>
<evidence type="ECO:0000256" key="4">
    <source>
        <dbReference type="ARBA" id="ARBA00022692"/>
    </source>
</evidence>
<dbReference type="PANTHER" id="PTHR30069:SF29">
    <property type="entry name" value="HEMOGLOBIN AND HEMOGLOBIN-HAPTOGLOBIN-BINDING PROTEIN 1-RELATED"/>
    <property type="match status" value="1"/>
</dbReference>
<protein>
    <submittedName>
        <fullName evidence="11">TonB-dependent receptor</fullName>
    </submittedName>
</protein>
<dbReference type="SUPFAM" id="SSF49464">
    <property type="entry name" value="Carboxypeptidase regulatory domain-like"/>
    <property type="match status" value="1"/>
</dbReference>
<dbReference type="Pfam" id="PF13715">
    <property type="entry name" value="CarbopepD_reg_2"/>
    <property type="match status" value="1"/>
</dbReference>
<dbReference type="GO" id="GO:0009279">
    <property type="term" value="C:cell outer membrane"/>
    <property type="evidence" value="ECO:0007669"/>
    <property type="project" value="UniProtKB-SubCell"/>
</dbReference>
<comment type="similarity">
    <text evidence="8">Belongs to the TonB-dependent receptor family.</text>
</comment>
<dbReference type="InterPro" id="IPR039426">
    <property type="entry name" value="TonB-dep_rcpt-like"/>
</dbReference>
<dbReference type="InterPro" id="IPR008969">
    <property type="entry name" value="CarboxyPept-like_regulatory"/>
</dbReference>
<name>A0AAW6F149_PARDI</name>
<evidence type="ECO:0000256" key="1">
    <source>
        <dbReference type="ARBA" id="ARBA00004571"/>
    </source>
</evidence>
<dbReference type="EMBL" id="JAQMPX010000005">
    <property type="protein sequence ID" value="MDB9137130.1"/>
    <property type="molecule type" value="Genomic_DNA"/>
</dbReference>
<accession>A0AAW6F149</accession>
<dbReference type="Gene3D" id="2.60.40.1120">
    <property type="entry name" value="Carboxypeptidase-like, regulatory domain"/>
    <property type="match status" value="1"/>
</dbReference>
<dbReference type="Pfam" id="PF07715">
    <property type="entry name" value="Plug"/>
    <property type="match status" value="1"/>
</dbReference>
<evidence type="ECO:0000259" key="10">
    <source>
        <dbReference type="Pfam" id="PF07715"/>
    </source>
</evidence>
<evidence type="ECO:0000256" key="5">
    <source>
        <dbReference type="ARBA" id="ARBA00022729"/>
    </source>
</evidence>
<keyword evidence="5 9" id="KW-0732">Signal</keyword>
<keyword evidence="11" id="KW-0675">Receptor</keyword>
<dbReference type="Gene3D" id="2.170.130.10">
    <property type="entry name" value="TonB-dependent receptor, plug domain"/>
    <property type="match status" value="1"/>
</dbReference>
<evidence type="ECO:0000256" key="9">
    <source>
        <dbReference type="SAM" id="SignalP"/>
    </source>
</evidence>
<dbReference type="InterPro" id="IPR012910">
    <property type="entry name" value="Plug_dom"/>
</dbReference>
<comment type="caution">
    <text evidence="11">The sequence shown here is derived from an EMBL/GenBank/DDBJ whole genome shotgun (WGS) entry which is preliminary data.</text>
</comment>
<feature type="domain" description="TonB-dependent receptor plug" evidence="10">
    <location>
        <begin position="131"/>
        <end position="238"/>
    </location>
</feature>
<keyword evidence="3 8" id="KW-1134">Transmembrane beta strand</keyword>
<evidence type="ECO:0000256" key="3">
    <source>
        <dbReference type="ARBA" id="ARBA00022452"/>
    </source>
</evidence>
<feature type="chain" id="PRO_5043890944" evidence="9">
    <location>
        <begin position="26"/>
        <end position="1109"/>
    </location>
</feature>
<evidence type="ECO:0000256" key="7">
    <source>
        <dbReference type="ARBA" id="ARBA00023237"/>
    </source>
</evidence>
<evidence type="ECO:0000313" key="12">
    <source>
        <dbReference type="Proteomes" id="UP001211522"/>
    </source>
</evidence>
<dbReference type="InterPro" id="IPR037066">
    <property type="entry name" value="Plug_dom_sf"/>
</dbReference>
<comment type="subcellular location">
    <subcellularLocation>
        <location evidence="1 8">Cell outer membrane</location>
        <topology evidence="1 8">Multi-pass membrane protein</topology>
    </subcellularLocation>
</comment>
<dbReference type="GO" id="GO:0044718">
    <property type="term" value="P:siderophore transmembrane transport"/>
    <property type="evidence" value="ECO:0007669"/>
    <property type="project" value="TreeGrafter"/>
</dbReference>
<keyword evidence="7 8" id="KW-0998">Cell outer membrane</keyword>
<gene>
    <name evidence="11" type="ORF">PN612_01240</name>
</gene>
<evidence type="ECO:0000256" key="6">
    <source>
        <dbReference type="ARBA" id="ARBA00023136"/>
    </source>
</evidence>
<dbReference type="NCBIfam" id="TIGR04056">
    <property type="entry name" value="OMP_RagA_SusC"/>
    <property type="match status" value="1"/>
</dbReference>
<keyword evidence="4 8" id="KW-0812">Transmembrane</keyword>
<evidence type="ECO:0000256" key="2">
    <source>
        <dbReference type="ARBA" id="ARBA00022448"/>
    </source>
</evidence>
<feature type="signal peptide" evidence="9">
    <location>
        <begin position="1"/>
        <end position="25"/>
    </location>
</feature>
<reference evidence="11" key="1">
    <citation type="submission" date="2023-01" db="EMBL/GenBank/DDBJ databases">
        <title>Human gut microbiome strain richness.</title>
        <authorList>
            <person name="Chen-Liaw A."/>
        </authorList>
    </citation>
    <scope>NUCLEOTIDE SEQUENCE</scope>
    <source>
        <strain evidence="11">D35st1_E5_D35t1_190705</strain>
    </source>
</reference>